<dbReference type="InterPro" id="IPR058334">
    <property type="entry name" value="DUF8021"/>
</dbReference>
<feature type="chain" id="PRO_5045954994" description="DUF8021 domain-containing protein" evidence="1">
    <location>
        <begin position="24"/>
        <end position="298"/>
    </location>
</feature>
<dbReference type="Pfam" id="PF26061">
    <property type="entry name" value="DUF8021"/>
    <property type="match status" value="1"/>
</dbReference>
<name>A0ABS5W1V2_9SPHN</name>
<dbReference type="EMBL" id="JAHFVK010000001">
    <property type="protein sequence ID" value="MBT2133750.1"/>
    <property type="molecule type" value="Genomic_DNA"/>
</dbReference>
<gene>
    <name evidence="3" type="ORF">KK137_05330</name>
</gene>
<feature type="signal peptide" evidence="1">
    <location>
        <begin position="1"/>
        <end position="23"/>
    </location>
</feature>
<feature type="domain" description="DUF8021" evidence="2">
    <location>
        <begin position="158"/>
        <end position="262"/>
    </location>
</feature>
<organism evidence="3 4">
    <name type="scientific">Croceibacterium selenioxidans</name>
    <dbReference type="NCBI Taxonomy" id="2838833"/>
    <lineage>
        <taxon>Bacteria</taxon>
        <taxon>Pseudomonadati</taxon>
        <taxon>Pseudomonadota</taxon>
        <taxon>Alphaproteobacteria</taxon>
        <taxon>Sphingomonadales</taxon>
        <taxon>Erythrobacteraceae</taxon>
        <taxon>Croceibacterium</taxon>
    </lineage>
</organism>
<sequence>MKRLVVGALGALVAVTVASPALAQAGCTRERLTEVAEQYRAAQASGQAIMHMRPMGEWVNYNENFELSSMTYGGVIATPQKVDWDRAFYDTASCSVYVESIITNPEHPYVLATIVNSRGGTINGFDVIVADQDDWLFNAEKTLYYAQREDWSEIPEARRNTREEIKAAADAYLDLFKDKSVQVPWGTPCARLEGSVYTGKGTAEDTCNVGVPDNIDMTERRYVIDPVYGTVAVFLKMGPNKRPDAHVFRIEDGKIRFIHTITNCKGDNNCGFTPFAEMVKSNPNMWPNLDHLPVVKSK</sequence>
<proteinExistence type="predicted"/>
<evidence type="ECO:0000313" key="4">
    <source>
        <dbReference type="Proteomes" id="UP000811255"/>
    </source>
</evidence>
<keyword evidence="4" id="KW-1185">Reference proteome</keyword>
<evidence type="ECO:0000313" key="3">
    <source>
        <dbReference type="EMBL" id="MBT2133750.1"/>
    </source>
</evidence>
<dbReference type="Proteomes" id="UP000811255">
    <property type="component" value="Unassembled WGS sequence"/>
</dbReference>
<keyword evidence="1" id="KW-0732">Signal</keyword>
<protein>
    <recommendedName>
        <fullName evidence="2">DUF8021 domain-containing protein</fullName>
    </recommendedName>
</protein>
<evidence type="ECO:0000259" key="2">
    <source>
        <dbReference type="Pfam" id="PF26061"/>
    </source>
</evidence>
<evidence type="ECO:0000256" key="1">
    <source>
        <dbReference type="SAM" id="SignalP"/>
    </source>
</evidence>
<accession>A0ABS5W1V2</accession>
<comment type="caution">
    <text evidence="3">The sequence shown here is derived from an EMBL/GenBank/DDBJ whole genome shotgun (WGS) entry which is preliminary data.</text>
</comment>
<dbReference type="RefSeq" id="WP_214535105.1">
    <property type="nucleotide sequence ID" value="NZ_JAHFVK010000001.1"/>
</dbReference>
<reference evidence="3 4" key="1">
    <citation type="submission" date="2021-05" db="EMBL/GenBank/DDBJ databases">
        <title>Croceibacterium sp. LX-88 genome sequence.</title>
        <authorList>
            <person name="Luo X."/>
        </authorList>
    </citation>
    <scope>NUCLEOTIDE SEQUENCE [LARGE SCALE GENOMIC DNA]</scope>
    <source>
        <strain evidence="3 4">LX-88</strain>
    </source>
</reference>